<proteinExistence type="predicted"/>
<keyword evidence="3" id="KW-1185">Reference proteome</keyword>
<accession>A0AAD2FJY2</accession>
<gene>
    <name evidence="2" type="ORF">CYCCA115_LOCUS9786</name>
</gene>
<comment type="caution">
    <text evidence="2">The sequence shown here is derived from an EMBL/GenBank/DDBJ whole genome shotgun (WGS) entry which is preliminary data.</text>
</comment>
<feature type="signal peptide" evidence="1">
    <location>
        <begin position="1"/>
        <end position="20"/>
    </location>
</feature>
<sequence length="190" mass="21322">MKVFTLLSNIFAFFLCLSSAFQARRSSSQESQLGRDRLLYSSRDDDVSPRSLDNEETLMNVHVTITDGEKETATAKLAKYLQSFPFAAVLPVQPLQYLPTENGVEVKFLRKKTNEKGSVDGGMVFMIKEDRDGYDIVCKRNSEGQTVSKMFSEKLVIMSLLKHITEEDGATLAGAPPANVFVESIFHKWL</sequence>
<keyword evidence="1" id="KW-0732">Signal</keyword>
<name>A0AAD2FJY2_9STRA</name>
<organism evidence="2 3">
    <name type="scientific">Cylindrotheca closterium</name>
    <dbReference type="NCBI Taxonomy" id="2856"/>
    <lineage>
        <taxon>Eukaryota</taxon>
        <taxon>Sar</taxon>
        <taxon>Stramenopiles</taxon>
        <taxon>Ochrophyta</taxon>
        <taxon>Bacillariophyta</taxon>
        <taxon>Bacillariophyceae</taxon>
        <taxon>Bacillariophycidae</taxon>
        <taxon>Bacillariales</taxon>
        <taxon>Bacillariaceae</taxon>
        <taxon>Cylindrotheca</taxon>
    </lineage>
</organism>
<dbReference type="Proteomes" id="UP001295423">
    <property type="component" value="Unassembled WGS sequence"/>
</dbReference>
<evidence type="ECO:0000313" key="3">
    <source>
        <dbReference type="Proteomes" id="UP001295423"/>
    </source>
</evidence>
<evidence type="ECO:0000313" key="2">
    <source>
        <dbReference type="EMBL" id="CAJ1945642.1"/>
    </source>
</evidence>
<evidence type="ECO:0000256" key="1">
    <source>
        <dbReference type="SAM" id="SignalP"/>
    </source>
</evidence>
<protein>
    <submittedName>
        <fullName evidence="2">Uncharacterized protein</fullName>
    </submittedName>
</protein>
<feature type="chain" id="PRO_5042167642" evidence="1">
    <location>
        <begin position="21"/>
        <end position="190"/>
    </location>
</feature>
<reference evidence="2" key="1">
    <citation type="submission" date="2023-08" db="EMBL/GenBank/DDBJ databases">
        <authorList>
            <person name="Audoor S."/>
            <person name="Bilcke G."/>
        </authorList>
    </citation>
    <scope>NUCLEOTIDE SEQUENCE</scope>
</reference>
<dbReference type="AlphaFoldDB" id="A0AAD2FJY2"/>
<dbReference type="EMBL" id="CAKOGP040001446">
    <property type="protein sequence ID" value="CAJ1945642.1"/>
    <property type="molecule type" value="Genomic_DNA"/>
</dbReference>